<dbReference type="EMBL" id="JAKZEL010000001">
    <property type="protein sequence ID" value="KAI4548171.1"/>
    <property type="molecule type" value="Genomic_DNA"/>
</dbReference>
<reference evidence="1" key="1">
    <citation type="submission" date="2022-03" db="EMBL/GenBank/DDBJ databases">
        <title>Genomic analyses of argali, domestic sheep and their hybrids provide insights into chromosomal evolution, heterosis and genetic basis of agronomic traits.</title>
        <authorList>
            <person name="Li M."/>
        </authorList>
    </citation>
    <scope>NUCLEOTIDE SEQUENCE</scope>
    <source>
        <strain evidence="1">CAU-MHL-2022a</strain>
        <tissue evidence="1">Skin</tissue>
    </source>
</reference>
<keyword evidence="2" id="KW-1185">Reference proteome</keyword>
<gene>
    <name evidence="1" type="ORF">MG293_000501</name>
</gene>
<sequence>MNAERDSPKFSQEVLSGELYGVHRNIVTAFSWAFSYDHPARGEYISMTSGLLERDLTSSYDNRIIEFRLLPSETQPTLLINLQGCDGGFHSVSAVERNGLESGSVSHGRRVIAKESSTWEERPNFSLRNTIYPPNPESDLPFLNQ</sequence>
<accession>A0AAD4YII3</accession>
<proteinExistence type="predicted"/>
<comment type="caution">
    <text evidence="1">The sequence shown here is derived from an EMBL/GenBank/DDBJ whole genome shotgun (WGS) entry which is preliminary data.</text>
</comment>
<protein>
    <submittedName>
        <fullName evidence="1">Uncharacterized protein</fullName>
    </submittedName>
</protein>
<feature type="non-terminal residue" evidence="1">
    <location>
        <position position="145"/>
    </location>
</feature>
<evidence type="ECO:0000313" key="1">
    <source>
        <dbReference type="EMBL" id="KAI4548171.1"/>
    </source>
</evidence>
<organism evidence="1 2">
    <name type="scientific">Ovis ammon polii</name>
    <dbReference type="NCBI Taxonomy" id="230172"/>
    <lineage>
        <taxon>Eukaryota</taxon>
        <taxon>Metazoa</taxon>
        <taxon>Chordata</taxon>
        <taxon>Craniata</taxon>
        <taxon>Vertebrata</taxon>
        <taxon>Euteleostomi</taxon>
        <taxon>Mammalia</taxon>
        <taxon>Eutheria</taxon>
        <taxon>Laurasiatheria</taxon>
        <taxon>Artiodactyla</taxon>
        <taxon>Ruminantia</taxon>
        <taxon>Pecora</taxon>
        <taxon>Bovidae</taxon>
        <taxon>Caprinae</taxon>
        <taxon>Ovis</taxon>
    </lineage>
</organism>
<evidence type="ECO:0000313" key="2">
    <source>
        <dbReference type="Proteomes" id="UP001214576"/>
    </source>
</evidence>
<dbReference type="Proteomes" id="UP001214576">
    <property type="component" value="Unassembled WGS sequence"/>
</dbReference>
<name>A0AAD4YII3_OVIAM</name>
<dbReference type="AlphaFoldDB" id="A0AAD4YII3"/>